<dbReference type="AlphaFoldDB" id="A0ABD3V8Y1"/>
<reference evidence="2 3" key="1">
    <citation type="submission" date="2024-11" db="EMBL/GenBank/DDBJ databases">
        <title>Chromosome-level genome assembly of the freshwater bivalve Anodonta woodiana.</title>
        <authorList>
            <person name="Chen X."/>
        </authorList>
    </citation>
    <scope>NUCLEOTIDE SEQUENCE [LARGE SCALE GENOMIC DNA]</scope>
    <source>
        <strain evidence="2">MN2024</strain>
        <tissue evidence="2">Gills</tissue>
    </source>
</reference>
<organism evidence="2 3">
    <name type="scientific">Sinanodonta woodiana</name>
    <name type="common">Chinese pond mussel</name>
    <name type="synonym">Anodonta woodiana</name>
    <dbReference type="NCBI Taxonomy" id="1069815"/>
    <lineage>
        <taxon>Eukaryota</taxon>
        <taxon>Metazoa</taxon>
        <taxon>Spiralia</taxon>
        <taxon>Lophotrochozoa</taxon>
        <taxon>Mollusca</taxon>
        <taxon>Bivalvia</taxon>
        <taxon>Autobranchia</taxon>
        <taxon>Heteroconchia</taxon>
        <taxon>Palaeoheterodonta</taxon>
        <taxon>Unionida</taxon>
        <taxon>Unionoidea</taxon>
        <taxon>Unionidae</taxon>
        <taxon>Unioninae</taxon>
        <taxon>Sinanodonta</taxon>
    </lineage>
</organism>
<comment type="caution">
    <text evidence="2">The sequence shown here is derived from an EMBL/GenBank/DDBJ whole genome shotgun (WGS) entry which is preliminary data.</text>
</comment>
<evidence type="ECO:0000256" key="1">
    <source>
        <dbReference type="SAM" id="MobiDB-lite"/>
    </source>
</evidence>
<evidence type="ECO:0000313" key="3">
    <source>
        <dbReference type="Proteomes" id="UP001634394"/>
    </source>
</evidence>
<dbReference type="Proteomes" id="UP001634394">
    <property type="component" value="Unassembled WGS sequence"/>
</dbReference>
<feature type="compositionally biased region" description="Polar residues" evidence="1">
    <location>
        <begin position="45"/>
        <end position="71"/>
    </location>
</feature>
<name>A0ABD3V8Y1_SINWO</name>
<dbReference type="EMBL" id="JBJQND010000013">
    <property type="protein sequence ID" value="KAL3858049.1"/>
    <property type="molecule type" value="Genomic_DNA"/>
</dbReference>
<feature type="region of interest" description="Disordered" evidence="1">
    <location>
        <begin position="38"/>
        <end position="87"/>
    </location>
</feature>
<keyword evidence="3" id="KW-1185">Reference proteome</keyword>
<accession>A0ABD3V8Y1</accession>
<gene>
    <name evidence="2" type="ORF">ACJMK2_012665</name>
</gene>
<proteinExistence type="predicted"/>
<sequence length="344" mass="40313">MWRKTPGDNLADESIYHQFYTGNKEPCINQGFLLNLKPPGKTESQKTVSKSRLRTDQSPTLNTTLDASQGSFFPPEPGGRPSKGRPDFSFDQLKNSLDFSQVDWSYFYSAQKSWSIKEKLEYMFGVIHNKFEKSLVRMQASYHLGYYMCKYKEMDKVECFSFIGKHMSMKHARCYRQLYRDLGCYRTLAHCTMPLRNIIARIKYVRNLIKSQTSEEKRLLMFPPNSDPYQFLKAYEEWYNLKESAVYQLGLPDNRCCTGVIEQYAKRVLTDVTKEGIWILEHFLNNSAEEDKYVLMYDKGSSGNCFLLQRDKSGKFSLEDDKLQCFKNIEPEAKVHLLTIRHIY</sequence>
<protein>
    <submittedName>
        <fullName evidence="2">Uncharacterized protein</fullName>
    </submittedName>
</protein>
<evidence type="ECO:0000313" key="2">
    <source>
        <dbReference type="EMBL" id="KAL3858049.1"/>
    </source>
</evidence>